<dbReference type="STRING" id="101091.A0A1C7N939"/>
<keyword evidence="3 6" id="KW-1133">Transmembrane helix</keyword>
<comment type="caution">
    <text evidence="8">The sequence shown here is derived from an EMBL/GenBank/DDBJ whole genome shotgun (WGS) entry which is preliminary data.</text>
</comment>
<gene>
    <name evidence="8" type="primary">IMA1</name>
    <name evidence="8" type="ORF">A0J61_06299</name>
</gene>
<dbReference type="Proteomes" id="UP000093000">
    <property type="component" value="Unassembled WGS sequence"/>
</dbReference>
<reference evidence="8 9" key="1">
    <citation type="submission" date="2016-03" db="EMBL/GenBank/DDBJ databases">
        <title>Choanephora cucurbitarum.</title>
        <authorList>
            <person name="Min B."/>
            <person name="Park H."/>
            <person name="Park J.-H."/>
            <person name="Shin H.-D."/>
            <person name="Choi I.-G."/>
        </authorList>
    </citation>
    <scope>NUCLEOTIDE SEQUENCE [LARGE SCALE GENOMIC DNA]</scope>
    <source>
        <strain evidence="8 9">KUS-F28377</strain>
    </source>
</reference>
<dbReference type="PANTHER" id="PTHR28538:SF1">
    <property type="entry name" value="INTEGRAL INNER NUCLEAR MEMBRANE PROTEIN IMA1"/>
    <property type="match status" value="1"/>
</dbReference>
<keyword evidence="2 6" id="KW-0812">Transmembrane</keyword>
<dbReference type="InterPro" id="IPR018617">
    <property type="entry name" value="Ima1_N"/>
</dbReference>
<evidence type="ECO:0000256" key="3">
    <source>
        <dbReference type="ARBA" id="ARBA00022989"/>
    </source>
</evidence>
<organism evidence="8 9">
    <name type="scientific">Choanephora cucurbitarum</name>
    <dbReference type="NCBI Taxonomy" id="101091"/>
    <lineage>
        <taxon>Eukaryota</taxon>
        <taxon>Fungi</taxon>
        <taxon>Fungi incertae sedis</taxon>
        <taxon>Mucoromycota</taxon>
        <taxon>Mucoromycotina</taxon>
        <taxon>Mucoromycetes</taxon>
        <taxon>Mucorales</taxon>
        <taxon>Mucorineae</taxon>
        <taxon>Choanephoraceae</taxon>
        <taxon>Choanephoroideae</taxon>
        <taxon>Choanephora</taxon>
    </lineage>
</organism>
<dbReference type="Pfam" id="PF09779">
    <property type="entry name" value="Ima1_N"/>
    <property type="match status" value="1"/>
</dbReference>
<evidence type="ECO:0000256" key="5">
    <source>
        <dbReference type="ARBA" id="ARBA00023242"/>
    </source>
</evidence>
<comment type="subcellular location">
    <subcellularLocation>
        <location evidence="1">Nucleus inner membrane</location>
        <topology evidence="1">Multi-pass membrane protein</topology>
    </subcellularLocation>
</comment>
<dbReference type="EMBL" id="LUGH01000374">
    <property type="protein sequence ID" value="OBZ85645.1"/>
    <property type="molecule type" value="Genomic_DNA"/>
</dbReference>
<dbReference type="GO" id="GO:0034506">
    <property type="term" value="C:chromosome, centromeric core domain"/>
    <property type="evidence" value="ECO:0007669"/>
    <property type="project" value="TreeGrafter"/>
</dbReference>
<keyword evidence="5" id="KW-0539">Nucleus</keyword>
<dbReference type="InterPro" id="IPR042321">
    <property type="entry name" value="Ima1"/>
</dbReference>
<dbReference type="GO" id="GO:0005637">
    <property type="term" value="C:nuclear inner membrane"/>
    <property type="evidence" value="ECO:0007669"/>
    <property type="project" value="UniProtKB-SubCell"/>
</dbReference>
<evidence type="ECO:0000259" key="7">
    <source>
        <dbReference type="Pfam" id="PF09779"/>
    </source>
</evidence>
<evidence type="ECO:0000256" key="1">
    <source>
        <dbReference type="ARBA" id="ARBA00004473"/>
    </source>
</evidence>
<evidence type="ECO:0000313" key="8">
    <source>
        <dbReference type="EMBL" id="OBZ85645.1"/>
    </source>
</evidence>
<dbReference type="GO" id="GO:0044732">
    <property type="term" value="C:mitotic spindle pole body"/>
    <property type="evidence" value="ECO:0007669"/>
    <property type="project" value="TreeGrafter"/>
</dbReference>
<evidence type="ECO:0000256" key="2">
    <source>
        <dbReference type="ARBA" id="ARBA00022692"/>
    </source>
</evidence>
<protein>
    <submittedName>
        <fullName evidence="8">Integral inner nuclear membrane protein ima1</fullName>
    </submittedName>
</protein>
<dbReference type="GO" id="GO:0034992">
    <property type="term" value="C:microtubule organizing center attachment site"/>
    <property type="evidence" value="ECO:0007669"/>
    <property type="project" value="TreeGrafter"/>
</dbReference>
<dbReference type="AlphaFoldDB" id="A0A1C7N939"/>
<dbReference type="OrthoDB" id="5966927at2759"/>
<accession>A0A1C7N939</accession>
<keyword evidence="9" id="KW-1185">Reference proteome</keyword>
<sequence length="426" mass="49420">MAAHLSNTKPSFKQILFNKLGLVDLPIRVNCWFCNSDSYLLPGSKNTVDHWYCHLCENTNATDSNGEILDPSIIEINRSRTDFYATPKTHTSTNRRTASTGNSLCESCQNKQGLIYHLLSEYIPDENDPDYQFKCDNAHNYEKELHRRHPICDDCQQKITGIVEDQYKVLKMRQVNENMSASQIYEEKADSFIRPKTCTLWIKGTVFCLVHATTIGILWMAIWYYPYQAYDYFLQYDFIEWLRYDSWGECLEHLILENGSALLQKGSNSLLALVHCTLVNDIDRCSWTPYDYPWTIVALNLASFYIYNWHYILHGALIYEEHLKCWETYKMLQHVLSAIRLISTTVLFIVEDNITGQLLVSIAFALYISIHVISFLLVKRANTFKFAYMLKRDDSRANTDTQVQRQEQRMSNNGIIGSCCQGLATI</sequence>
<evidence type="ECO:0000256" key="4">
    <source>
        <dbReference type="ARBA" id="ARBA00023136"/>
    </source>
</evidence>
<feature type="transmembrane region" description="Helical" evidence="6">
    <location>
        <begin position="200"/>
        <end position="225"/>
    </location>
</feature>
<feature type="transmembrane region" description="Helical" evidence="6">
    <location>
        <begin position="296"/>
        <end position="319"/>
    </location>
</feature>
<evidence type="ECO:0000256" key="6">
    <source>
        <dbReference type="SAM" id="Phobius"/>
    </source>
</evidence>
<evidence type="ECO:0000313" key="9">
    <source>
        <dbReference type="Proteomes" id="UP000093000"/>
    </source>
</evidence>
<dbReference type="InParanoid" id="A0A1C7N939"/>
<dbReference type="GO" id="GO:0071765">
    <property type="term" value="P:nuclear inner membrane organization"/>
    <property type="evidence" value="ECO:0007669"/>
    <property type="project" value="InterPro"/>
</dbReference>
<feature type="transmembrane region" description="Helical" evidence="6">
    <location>
        <begin position="356"/>
        <end position="378"/>
    </location>
</feature>
<name>A0A1C7N939_9FUNG</name>
<feature type="domain" description="Ima1 N-terminal" evidence="7">
    <location>
        <begin position="29"/>
        <end position="159"/>
    </location>
</feature>
<dbReference type="PANTHER" id="PTHR28538">
    <property type="entry name" value="INTEGRAL INNER NUCLEAR MEMBRANE PROTEIN IMA1"/>
    <property type="match status" value="1"/>
</dbReference>
<keyword evidence="4 6" id="KW-0472">Membrane</keyword>
<proteinExistence type="predicted"/>
<feature type="transmembrane region" description="Helical" evidence="6">
    <location>
        <begin position="331"/>
        <end position="350"/>
    </location>
</feature>